<dbReference type="AlphaFoldDB" id="A0A919NF27"/>
<evidence type="ECO:0000313" key="1">
    <source>
        <dbReference type="EMBL" id="GIF09647.1"/>
    </source>
</evidence>
<name>A0A919NF27_9ACTN</name>
<comment type="caution">
    <text evidence="1">The sequence shown here is derived from an EMBL/GenBank/DDBJ whole genome shotgun (WGS) entry which is preliminary data.</text>
</comment>
<reference evidence="1" key="1">
    <citation type="submission" date="2021-01" db="EMBL/GenBank/DDBJ databases">
        <title>Whole genome shotgun sequence of Actinoplanes siamensis NBRC 109076.</title>
        <authorList>
            <person name="Komaki H."/>
            <person name="Tamura T."/>
        </authorList>
    </citation>
    <scope>NUCLEOTIDE SEQUENCE</scope>
    <source>
        <strain evidence="1">NBRC 109076</strain>
    </source>
</reference>
<accession>A0A919NF27</accession>
<protein>
    <submittedName>
        <fullName evidence="1">Uncharacterized protein</fullName>
    </submittedName>
</protein>
<gene>
    <name evidence="1" type="ORF">Asi03nite_71850</name>
</gene>
<dbReference type="Proteomes" id="UP000629619">
    <property type="component" value="Unassembled WGS sequence"/>
</dbReference>
<sequence length="61" mass="6468">MGDAMALAVPGMALAHRDGGRRRQSLGFTLVDLLTGMQATPAKEIGFVPVARSTGREDPWS</sequence>
<dbReference type="EMBL" id="BOMW01000094">
    <property type="protein sequence ID" value="GIF09647.1"/>
    <property type="molecule type" value="Genomic_DNA"/>
</dbReference>
<proteinExistence type="predicted"/>
<keyword evidence="2" id="KW-1185">Reference proteome</keyword>
<evidence type="ECO:0000313" key="2">
    <source>
        <dbReference type="Proteomes" id="UP000629619"/>
    </source>
</evidence>
<organism evidence="1 2">
    <name type="scientific">Actinoplanes siamensis</name>
    <dbReference type="NCBI Taxonomy" id="1223317"/>
    <lineage>
        <taxon>Bacteria</taxon>
        <taxon>Bacillati</taxon>
        <taxon>Actinomycetota</taxon>
        <taxon>Actinomycetes</taxon>
        <taxon>Micromonosporales</taxon>
        <taxon>Micromonosporaceae</taxon>
        <taxon>Actinoplanes</taxon>
    </lineage>
</organism>